<protein>
    <submittedName>
        <fullName evidence="2">Uncharacterized protein</fullName>
    </submittedName>
</protein>
<sequence length="133" mass="14407">MTTHSPRRGKVHVGDKGARHHAFTVRDSSPPRCLSPATPQLLVFIMSPTVLGTAIIKLPPGTSQELHKDDPSTSGRLIFCVLGPARNVHKDDPSTNGRLLVKKSNAEAERKQLASKKSGSRSVSMRDAVKNVH</sequence>
<reference evidence="2" key="1">
    <citation type="journal article" date="2020" name="Cell">
        <title>Large-Scale Comparative Analyses of Tick Genomes Elucidate Their Genetic Diversity and Vector Capacities.</title>
        <authorList>
            <consortium name="Tick Genome and Microbiome Consortium (TIGMIC)"/>
            <person name="Jia N."/>
            <person name="Wang J."/>
            <person name="Shi W."/>
            <person name="Du L."/>
            <person name="Sun Y."/>
            <person name="Zhan W."/>
            <person name="Jiang J.F."/>
            <person name="Wang Q."/>
            <person name="Zhang B."/>
            <person name="Ji P."/>
            <person name="Bell-Sakyi L."/>
            <person name="Cui X.M."/>
            <person name="Yuan T.T."/>
            <person name="Jiang B.G."/>
            <person name="Yang W.F."/>
            <person name="Lam T.T."/>
            <person name="Chang Q.C."/>
            <person name="Ding S.J."/>
            <person name="Wang X.J."/>
            <person name="Zhu J.G."/>
            <person name="Ruan X.D."/>
            <person name="Zhao L."/>
            <person name="Wei J.T."/>
            <person name="Ye R.Z."/>
            <person name="Que T.C."/>
            <person name="Du C.H."/>
            <person name="Zhou Y.H."/>
            <person name="Cheng J.X."/>
            <person name="Dai P.F."/>
            <person name="Guo W.B."/>
            <person name="Han X.H."/>
            <person name="Huang E.J."/>
            <person name="Li L.F."/>
            <person name="Wei W."/>
            <person name="Gao Y.C."/>
            <person name="Liu J.Z."/>
            <person name="Shao H.Z."/>
            <person name="Wang X."/>
            <person name="Wang C.C."/>
            <person name="Yang T.C."/>
            <person name="Huo Q.B."/>
            <person name="Li W."/>
            <person name="Chen H.Y."/>
            <person name="Chen S.E."/>
            <person name="Zhou L.G."/>
            <person name="Ni X.B."/>
            <person name="Tian J.H."/>
            <person name="Sheng Y."/>
            <person name="Liu T."/>
            <person name="Pan Y.S."/>
            <person name="Xia L.Y."/>
            <person name="Li J."/>
            <person name="Zhao F."/>
            <person name="Cao W.C."/>
        </authorList>
    </citation>
    <scope>NUCLEOTIDE SEQUENCE</scope>
    <source>
        <strain evidence="2">Rmic-2018</strain>
    </source>
</reference>
<evidence type="ECO:0000256" key="1">
    <source>
        <dbReference type="SAM" id="MobiDB-lite"/>
    </source>
</evidence>
<organism evidence="2 3">
    <name type="scientific">Rhipicephalus microplus</name>
    <name type="common">Cattle tick</name>
    <name type="synonym">Boophilus microplus</name>
    <dbReference type="NCBI Taxonomy" id="6941"/>
    <lineage>
        <taxon>Eukaryota</taxon>
        <taxon>Metazoa</taxon>
        <taxon>Ecdysozoa</taxon>
        <taxon>Arthropoda</taxon>
        <taxon>Chelicerata</taxon>
        <taxon>Arachnida</taxon>
        <taxon>Acari</taxon>
        <taxon>Parasitiformes</taxon>
        <taxon>Ixodida</taxon>
        <taxon>Ixodoidea</taxon>
        <taxon>Ixodidae</taxon>
        <taxon>Rhipicephalinae</taxon>
        <taxon>Rhipicephalus</taxon>
        <taxon>Boophilus</taxon>
    </lineage>
</organism>
<evidence type="ECO:0000313" key="3">
    <source>
        <dbReference type="Proteomes" id="UP000821866"/>
    </source>
</evidence>
<comment type="caution">
    <text evidence="2">The sequence shown here is derived from an EMBL/GenBank/DDBJ whole genome shotgun (WGS) entry which is preliminary data.</text>
</comment>
<proteinExistence type="predicted"/>
<name>A0A9J6EG85_RHIMP</name>
<accession>A0A9J6EG85</accession>
<feature type="region of interest" description="Disordered" evidence="1">
    <location>
        <begin position="87"/>
        <end position="133"/>
    </location>
</feature>
<dbReference type="Proteomes" id="UP000821866">
    <property type="component" value="Chromosome 2"/>
</dbReference>
<keyword evidence="3" id="KW-1185">Reference proteome</keyword>
<gene>
    <name evidence="2" type="ORF">HPB51_008438</name>
</gene>
<reference evidence="2" key="2">
    <citation type="submission" date="2021-09" db="EMBL/GenBank/DDBJ databases">
        <authorList>
            <person name="Jia N."/>
            <person name="Wang J."/>
            <person name="Shi W."/>
            <person name="Du L."/>
            <person name="Sun Y."/>
            <person name="Zhan W."/>
            <person name="Jiang J."/>
            <person name="Wang Q."/>
            <person name="Zhang B."/>
            <person name="Ji P."/>
            <person name="Sakyi L.B."/>
            <person name="Cui X."/>
            <person name="Yuan T."/>
            <person name="Jiang B."/>
            <person name="Yang W."/>
            <person name="Lam T.T.-Y."/>
            <person name="Chang Q."/>
            <person name="Ding S."/>
            <person name="Wang X."/>
            <person name="Zhu J."/>
            <person name="Ruan X."/>
            <person name="Zhao L."/>
            <person name="Wei J."/>
            <person name="Que T."/>
            <person name="Du C."/>
            <person name="Cheng J."/>
            <person name="Dai P."/>
            <person name="Han X."/>
            <person name="Huang E."/>
            <person name="Gao Y."/>
            <person name="Liu J."/>
            <person name="Shao H."/>
            <person name="Ye R."/>
            <person name="Li L."/>
            <person name="Wei W."/>
            <person name="Wang X."/>
            <person name="Wang C."/>
            <person name="Huo Q."/>
            <person name="Li W."/>
            <person name="Guo W."/>
            <person name="Chen H."/>
            <person name="Chen S."/>
            <person name="Zhou L."/>
            <person name="Zhou L."/>
            <person name="Ni X."/>
            <person name="Tian J."/>
            <person name="Zhou Y."/>
            <person name="Sheng Y."/>
            <person name="Liu T."/>
            <person name="Pan Y."/>
            <person name="Xia L."/>
            <person name="Li J."/>
            <person name="Zhao F."/>
            <person name="Cao W."/>
        </authorList>
    </citation>
    <scope>NUCLEOTIDE SEQUENCE</scope>
    <source>
        <strain evidence="2">Rmic-2018</strain>
        <tissue evidence="2">Larvae</tissue>
    </source>
</reference>
<dbReference type="EMBL" id="JABSTU010000004">
    <property type="protein sequence ID" value="KAH8033228.1"/>
    <property type="molecule type" value="Genomic_DNA"/>
</dbReference>
<evidence type="ECO:0000313" key="2">
    <source>
        <dbReference type="EMBL" id="KAH8033228.1"/>
    </source>
</evidence>
<dbReference type="AlphaFoldDB" id="A0A9J6EG85"/>